<gene>
    <name evidence="1" type="ORF">AALP_AAs39631U000100</name>
</gene>
<name>A0A087FY94_ARAAL</name>
<keyword evidence="2" id="KW-1185">Reference proteome</keyword>
<protein>
    <submittedName>
        <fullName evidence="1">Uncharacterized protein</fullName>
    </submittedName>
</protein>
<reference evidence="2" key="1">
    <citation type="journal article" date="2015" name="Nat. Plants">
        <title>Genome expansion of Arabis alpina linked with retrotransposition and reduced symmetric DNA methylation.</title>
        <authorList>
            <person name="Willing E.M."/>
            <person name="Rawat V."/>
            <person name="Mandakova T."/>
            <person name="Maumus F."/>
            <person name="James G.V."/>
            <person name="Nordstroem K.J."/>
            <person name="Becker C."/>
            <person name="Warthmann N."/>
            <person name="Chica C."/>
            <person name="Szarzynska B."/>
            <person name="Zytnicki M."/>
            <person name="Albani M.C."/>
            <person name="Kiefer C."/>
            <person name="Bergonzi S."/>
            <person name="Castaings L."/>
            <person name="Mateos J.L."/>
            <person name="Berns M.C."/>
            <person name="Bujdoso N."/>
            <person name="Piofczyk T."/>
            <person name="de Lorenzo L."/>
            <person name="Barrero-Sicilia C."/>
            <person name="Mateos I."/>
            <person name="Piednoel M."/>
            <person name="Hagmann J."/>
            <person name="Chen-Min-Tao R."/>
            <person name="Iglesias-Fernandez R."/>
            <person name="Schuster S.C."/>
            <person name="Alonso-Blanco C."/>
            <person name="Roudier F."/>
            <person name="Carbonero P."/>
            <person name="Paz-Ares J."/>
            <person name="Davis S.J."/>
            <person name="Pecinka A."/>
            <person name="Quesneville H."/>
            <person name="Colot V."/>
            <person name="Lysak M.A."/>
            <person name="Weigel D."/>
            <person name="Coupland G."/>
            <person name="Schneeberger K."/>
        </authorList>
    </citation>
    <scope>NUCLEOTIDE SEQUENCE [LARGE SCALE GENOMIC DNA]</scope>
    <source>
        <strain evidence="2">cv. Pajares</strain>
    </source>
</reference>
<evidence type="ECO:0000313" key="2">
    <source>
        <dbReference type="Proteomes" id="UP000029120"/>
    </source>
</evidence>
<dbReference type="Gramene" id="KFK22596">
    <property type="protein sequence ID" value="KFK22596"/>
    <property type="gene ID" value="AALP_AAs39631U000100"/>
</dbReference>
<evidence type="ECO:0000313" key="1">
    <source>
        <dbReference type="EMBL" id="KFK22596.1"/>
    </source>
</evidence>
<sequence length="48" mass="5371">SAHGLTVETKIEFPMMPICFKSSEEEDDNSESCLNGLFPTDMELAQFT</sequence>
<organism evidence="1 2">
    <name type="scientific">Arabis alpina</name>
    <name type="common">Alpine rock-cress</name>
    <dbReference type="NCBI Taxonomy" id="50452"/>
    <lineage>
        <taxon>Eukaryota</taxon>
        <taxon>Viridiplantae</taxon>
        <taxon>Streptophyta</taxon>
        <taxon>Embryophyta</taxon>
        <taxon>Tracheophyta</taxon>
        <taxon>Spermatophyta</taxon>
        <taxon>Magnoliopsida</taxon>
        <taxon>eudicotyledons</taxon>
        <taxon>Gunneridae</taxon>
        <taxon>Pentapetalae</taxon>
        <taxon>rosids</taxon>
        <taxon>malvids</taxon>
        <taxon>Brassicales</taxon>
        <taxon>Brassicaceae</taxon>
        <taxon>Arabideae</taxon>
        <taxon>Arabis</taxon>
    </lineage>
</organism>
<proteinExistence type="predicted"/>
<feature type="non-terminal residue" evidence="1">
    <location>
        <position position="1"/>
    </location>
</feature>
<dbReference type="AlphaFoldDB" id="A0A087FY94"/>
<dbReference type="Proteomes" id="UP000029120">
    <property type="component" value="Unassembled WGS sequence"/>
</dbReference>
<dbReference type="eggNOG" id="KOG1601">
    <property type="taxonomic scope" value="Eukaryota"/>
</dbReference>
<feature type="non-terminal residue" evidence="1">
    <location>
        <position position="48"/>
    </location>
</feature>
<accession>A0A087FY94</accession>
<dbReference type="EMBL" id="KL987587">
    <property type="protein sequence ID" value="KFK22596.1"/>
    <property type="molecule type" value="Genomic_DNA"/>
</dbReference>